<organism evidence="1 2">
    <name type="scientific">Araneus ventricosus</name>
    <name type="common">Orbweaver spider</name>
    <name type="synonym">Epeira ventricosa</name>
    <dbReference type="NCBI Taxonomy" id="182803"/>
    <lineage>
        <taxon>Eukaryota</taxon>
        <taxon>Metazoa</taxon>
        <taxon>Ecdysozoa</taxon>
        <taxon>Arthropoda</taxon>
        <taxon>Chelicerata</taxon>
        <taxon>Arachnida</taxon>
        <taxon>Araneae</taxon>
        <taxon>Araneomorphae</taxon>
        <taxon>Entelegynae</taxon>
        <taxon>Araneoidea</taxon>
        <taxon>Araneidae</taxon>
        <taxon>Araneus</taxon>
    </lineage>
</organism>
<evidence type="ECO:0000313" key="2">
    <source>
        <dbReference type="Proteomes" id="UP000499080"/>
    </source>
</evidence>
<dbReference type="Proteomes" id="UP000499080">
    <property type="component" value="Unassembled WGS sequence"/>
</dbReference>
<proteinExistence type="predicted"/>
<keyword evidence="2" id="KW-1185">Reference proteome</keyword>
<reference evidence="1 2" key="1">
    <citation type="journal article" date="2019" name="Sci. Rep.">
        <title>Orb-weaving spider Araneus ventricosus genome elucidates the spidroin gene catalogue.</title>
        <authorList>
            <person name="Kono N."/>
            <person name="Nakamura H."/>
            <person name="Ohtoshi R."/>
            <person name="Moran D.A.P."/>
            <person name="Shinohara A."/>
            <person name="Yoshida Y."/>
            <person name="Fujiwara M."/>
            <person name="Mori M."/>
            <person name="Tomita M."/>
            <person name="Arakawa K."/>
        </authorList>
    </citation>
    <scope>NUCLEOTIDE SEQUENCE [LARGE SCALE GENOMIC DNA]</scope>
</reference>
<comment type="caution">
    <text evidence="1">The sequence shown here is derived from an EMBL/GenBank/DDBJ whole genome shotgun (WGS) entry which is preliminary data.</text>
</comment>
<name>A0A4Y2K542_ARAVE</name>
<dbReference type="EMBL" id="BGPR01004164">
    <property type="protein sequence ID" value="GBM96656.1"/>
    <property type="molecule type" value="Genomic_DNA"/>
</dbReference>
<sequence>MQERGESRMGQDRDCRPVDPISLIPGDECVLLCPFLCGVVHYIPRTKPHHAYCHSSSLVCQREVLRHPSSPFSCIEVGTIRTSLPKRLRGAVKNCLHSLSTGFYQDGFFKLISRYDKCINVGAECVKNSQKVVFCYGIVCFRL</sequence>
<dbReference type="OrthoDB" id="616263at2759"/>
<gene>
    <name evidence="1" type="ORF">AVEN_240967_1</name>
</gene>
<protein>
    <submittedName>
        <fullName evidence="1">Uncharacterized protein</fullName>
    </submittedName>
</protein>
<dbReference type="AlphaFoldDB" id="A0A4Y2K542"/>
<accession>A0A4Y2K542</accession>
<evidence type="ECO:0000313" key="1">
    <source>
        <dbReference type="EMBL" id="GBM96656.1"/>
    </source>
</evidence>